<dbReference type="RefSeq" id="WP_245891270.1">
    <property type="nucleotide sequence ID" value="NZ_PZZP01000003.1"/>
</dbReference>
<dbReference type="Proteomes" id="UP000241639">
    <property type="component" value="Unassembled WGS sequence"/>
</dbReference>
<sequence length="199" mass="23691">MKVKQLIILNRNDAITKLSKYKLHKLSREKRISLLLNWWCFDDYDPKFELLPESLKQEILSSDEPMRDVMDERYNPLLIEALKHTFVGVKNEYLSNQITQIQRNDITVDGEEEKLMACPCFEYENLSERDQYEICPVCFWEDDGNDDTTRYSPPNHLTLAEARENFKKVRAETKEPLRFIEPDAKSRYYKTPKSNKRSD</sequence>
<protein>
    <submittedName>
        <fullName evidence="2">Cysteine-rich CPCC</fullName>
    </submittedName>
</protein>
<dbReference type="Pfam" id="PF14206">
    <property type="entry name" value="Cys_rich_CPCC"/>
    <property type="match status" value="1"/>
</dbReference>
<gene>
    <name evidence="2" type="ORF">C8J48_3432</name>
</gene>
<evidence type="ECO:0000313" key="3">
    <source>
        <dbReference type="Proteomes" id="UP000241639"/>
    </source>
</evidence>
<feature type="domain" description="Cysteine-rich CPCC" evidence="1">
    <location>
        <begin position="117"/>
        <end position="181"/>
    </location>
</feature>
<dbReference type="AlphaFoldDB" id="A0A2T4Z1W8"/>
<keyword evidence="3" id="KW-1185">Reference proteome</keyword>
<reference evidence="2 3" key="1">
    <citation type="submission" date="2018-04" db="EMBL/GenBank/DDBJ databases">
        <title>Genomic Encyclopedia of Archaeal and Bacterial Type Strains, Phase II (KMG-II): from individual species to whole genera.</title>
        <authorList>
            <person name="Goeker M."/>
        </authorList>
    </citation>
    <scope>NUCLEOTIDE SEQUENCE [LARGE SCALE GENOMIC DNA]</scope>
    <source>
        <strain evidence="2 3">DSM 45169</strain>
    </source>
</reference>
<evidence type="ECO:0000259" key="1">
    <source>
        <dbReference type="Pfam" id="PF14206"/>
    </source>
</evidence>
<evidence type="ECO:0000313" key="2">
    <source>
        <dbReference type="EMBL" id="PTM54780.1"/>
    </source>
</evidence>
<dbReference type="InterPro" id="IPR025983">
    <property type="entry name" value="Cys_rich_CPCC"/>
</dbReference>
<name>A0A2T4Z1W8_9BACL</name>
<accession>A0A2T4Z1W8</accession>
<dbReference type="EMBL" id="PZZP01000003">
    <property type="protein sequence ID" value="PTM54780.1"/>
    <property type="molecule type" value="Genomic_DNA"/>
</dbReference>
<organism evidence="2 3">
    <name type="scientific">Desmospora activa DSM 45169</name>
    <dbReference type="NCBI Taxonomy" id="1121389"/>
    <lineage>
        <taxon>Bacteria</taxon>
        <taxon>Bacillati</taxon>
        <taxon>Bacillota</taxon>
        <taxon>Bacilli</taxon>
        <taxon>Bacillales</taxon>
        <taxon>Thermoactinomycetaceae</taxon>
        <taxon>Desmospora</taxon>
    </lineage>
</organism>
<proteinExistence type="predicted"/>
<comment type="caution">
    <text evidence="2">The sequence shown here is derived from an EMBL/GenBank/DDBJ whole genome shotgun (WGS) entry which is preliminary data.</text>
</comment>